<comment type="caution">
    <text evidence="9">The sequence shown here is derived from an EMBL/GenBank/DDBJ whole genome shotgun (WGS) entry which is preliminary data.</text>
</comment>
<dbReference type="PANTHER" id="PTHR30472:SF24">
    <property type="entry name" value="FERRIC ENTEROBACTIN TRANSPORT SYSTEM PERMEASE PROTEIN FEPG"/>
    <property type="match status" value="1"/>
</dbReference>
<keyword evidence="5 8" id="KW-0812">Transmembrane</keyword>
<dbReference type="GO" id="GO:0005886">
    <property type="term" value="C:plasma membrane"/>
    <property type="evidence" value="ECO:0007669"/>
    <property type="project" value="UniProtKB-SubCell"/>
</dbReference>
<dbReference type="SUPFAM" id="SSF81345">
    <property type="entry name" value="ABC transporter involved in vitamin B12 uptake, BtuC"/>
    <property type="match status" value="1"/>
</dbReference>
<dbReference type="eggNOG" id="COG0609">
    <property type="taxonomic scope" value="Bacteria"/>
</dbReference>
<sequence>MKNSEKRSIAKECFRAGKQREIRFFAGLLAIWAILSVFLLMHGDESYSLQTVLRVLLGEDIRGAAYAVRTIRVPRVLVGTLAGFAFGIAGNTFQKIMRNSLASPDVMGVTTGASAAAIVSMMVWNLDGLQTELLAMAGGICAASVILLPAARRRDAVNKMILTGIGIQAMLQAVINFVILKTSDYDVSAALRWLSGSLNGARMKDVPLLGGIVLLCTAVILALSREQQLLGLGEELPVLLGMRAKRSRMLLIYSAVILCSGAAAVTGPLSSVAFMSGPIAARILKTGGTGALHAGMTGAVIVLLGEAAGQFAFSTRYPVGVITGIIGAPYLIYLLMRMNRKAG</sequence>
<protein>
    <submittedName>
        <fullName evidence="9">Iron chelate uptake ABC transporter, FeCT family, permease protein</fullName>
    </submittedName>
</protein>
<dbReference type="Gene3D" id="1.10.3470.10">
    <property type="entry name" value="ABC transporter involved in vitamin B12 uptake, BtuC"/>
    <property type="match status" value="1"/>
</dbReference>
<evidence type="ECO:0000313" key="10">
    <source>
        <dbReference type="Proteomes" id="UP000005561"/>
    </source>
</evidence>
<evidence type="ECO:0000256" key="1">
    <source>
        <dbReference type="ARBA" id="ARBA00004651"/>
    </source>
</evidence>
<feature type="transmembrane region" description="Helical" evidence="8">
    <location>
        <begin position="206"/>
        <end position="223"/>
    </location>
</feature>
<evidence type="ECO:0000256" key="8">
    <source>
        <dbReference type="SAM" id="Phobius"/>
    </source>
</evidence>
<comment type="similarity">
    <text evidence="2">Belongs to the binding-protein-dependent transport system permease family. FecCD subfamily.</text>
</comment>
<dbReference type="STRING" id="168384.SAMN05660368_00893"/>
<feature type="transmembrane region" description="Helical" evidence="8">
    <location>
        <begin position="250"/>
        <end position="269"/>
    </location>
</feature>
<feature type="transmembrane region" description="Helical" evidence="8">
    <location>
        <begin position="317"/>
        <end position="336"/>
    </location>
</feature>
<dbReference type="GO" id="GO:0022857">
    <property type="term" value="F:transmembrane transporter activity"/>
    <property type="evidence" value="ECO:0007669"/>
    <property type="project" value="InterPro"/>
</dbReference>
<feature type="transmembrane region" description="Helical" evidence="8">
    <location>
        <begin position="130"/>
        <end position="148"/>
    </location>
</feature>
<keyword evidence="6 8" id="KW-1133">Transmembrane helix</keyword>
<evidence type="ECO:0000256" key="5">
    <source>
        <dbReference type="ARBA" id="ARBA00022692"/>
    </source>
</evidence>
<feature type="transmembrane region" description="Helical" evidence="8">
    <location>
        <begin position="76"/>
        <end position="94"/>
    </location>
</feature>
<reference evidence="9" key="1">
    <citation type="submission" date="2009-07" db="EMBL/GenBank/DDBJ databases">
        <authorList>
            <person name="Weinstock G."/>
            <person name="Sodergren E."/>
            <person name="Clifton S."/>
            <person name="Fulton L."/>
            <person name="Fulton B."/>
            <person name="Courtney L."/>
            <person name="Fronick C."/>
            <person name="Harrison M."/>
            <person name="Strong C."/>
            <person name="Farmer C."/>
            <person name="Delahaunty K."/>
            <person name="Markovic C."/>
            <person name="Hall O."/>
            <person name="Minx P."/>
            <person name="Tomlinson C."/>
            <person name="Mitreva M."/>
            <person name="Nelson J."/>
            <person name="Hou S."/>
            <person name="Wollam A."/>
            <person name="Pepin K.H."/>
            <person name="Johnson M."/>
            <person name="Bhonagiri V."/>
            <person name="Nash W.E."/>
            <person name="Warren W."/>
            <person name="Chinwalla A."/>
            <person name="Mardis E.R."/>
            <person name="Wilson R.K."/>
        </authorList>
    </citation>
    <scope>NUCLEOTIDE SEQUENCE [LARGE SCALE GENOMIC DNA]</scope>
    <source>
        <strain evidence="9">DSM 14469</strain>
    </source>
</reference>
<evidence type="ECO:0000256" key="6">
    <source>
        <dbReference type="ARBA" id="ARBA00022989"/>
    </source>
</evidence>
<accession>C6LGU5</accession>
<evidence type="ECO:0000256" key="3">
    <source>
        <dbReference type="ARBA" id="ARBA00022448"/>
    </source>
</evidence>
<dbReference type="PANTHER" id="PTHR30472">
    <property type="entry name" value="FERRIC ENTEROBACTIN TRANSPORT SYSTEM PERMEASE PROTEIN"/>
    <property type="match status" value="1"/>
</dbReference>
<evidence type="ECO:0000256" key="4">
    <source>
        <dbReference type="ARBA" id="ARBA00022475"/>
    </source>
</evidence>
<dbReference type="RefSeq" id="WP_006862641.1">
    <property type="nucleotide sequence ID" value="NZ_ACCL02000012.1"/>
</dbReference>
<keyword evidence="7 8" id="KW-0472">Membrane</keyword>
<dbReference type="Pfam" id="PF01032">
    <property type="entry name" value="FecCD"/>
    <property type="match status" value="1"/>
</dbReference>
<name>C6LGU5_9FIRM</name>
<dbReference type="AlphaFoldDB" id="C6LGU5"/>
<feature type="transmembrane region" description="Helical" evidence="8">
    <location>
        <begin position="160"/>
        <end position="179"/>
    </location>
</feature>
<dbReference type="CDD" id="cd06550">
    <property type="entry name" value="TM_ABC_iron-siderophores_like"/>
    <property type="match status" value="1"/>
</dbReference>
<keyword evidence="10" id="KW-1185">Reference proteome</keyword>
<dbReference type="InterPro" id="IPR037294">
    <property type="entry name" value="ABC_BtuC-like"/>
</dbReference>
<feature type="transmembrane region" description="Helical" evidence="8">
    <location>
        <begin position="106"/>
        <end position="124"/>
    </location>
</feature>
<evidence type="ECO:0000256" key="7">
    <source>
        <dbReference type="ARBA" id="ARBA00023136"/>
    </source>
</evidence>
<feature type="transmembrane region" description="Helical" evidence="8">
    <location>
        <begin position="21"/>
        <end position="41"/>
    </location>
</feature>
<dbReference type="Proteomes" id="UP000005561">
    <property type="component" value="Unassembled WGS sequence"/>
</dbReference>
<proteinExistence type="inferred from homology"/>
<dbReference type="GO" id="GO:0033214">
    <property type="term" value="P:siderophore-iron import into cell"/>
    <property type="evidence" value="ECO:0007669"/>
    <property type="project" value="TreeGrafter"/>
</dbReference>
<dbReference type="InterPro" id="IPR000522">
    <property type="entry name" value="ABC_transptr_permease_BtuC"/>
</dbReference>
<evidence type="ECO:0000256" key="2">
    <source>
        <dbReference type="ARBA" id="ARBA00007935"/>
    </source>
</evidence>
<comment type="subcellular location">
    <subcellularLocation>
        <location evidence="1">Cell membrane</location>
        <topology evidence="1">Multi-pass membrane protein</topology>
    </subcellularLocation>
</comment>
<evidence type="ECO:0000313" key="9">
    <source>
        <dbReference type="EMBL" id="EET60295.1"/>
    </source>
</evidence>
<keyword evidence="4" id="KW-1003">Cell membrane</keyword>
<keyword evidence="3" id="KW-0813">Transport</keyword>
<gene>
    <name evidence="9" type="ORF">BRYFOR_07855</name>
</gene>
<dbReference type="EMBL" id="ACCL02000012">
    <property type="protein sequence ID" value="EET60295.1"/>
    <property type="molecule type" value="Genomic_DNA"/>
</dbReference>
<dbReference type="OrthoDB" id="9792889at2"/>
<organism evidence="9 10">
    <name type="scientific">Marvinbryantia formatexigens DSM 14469</name>
    <dbReference type="NCBI Taxonomy" id="478749"/>
    <lineage>
        <taxon>Bacteria</taxon>
        <taxon>Bacillati</taxon>
        <taxon>Bacillota</taxon>
        <taxon>Clostridia</taxon>
        <taxon>Lachnospirales</taxon>
        <taxon>Lachnospiraceae</taxon>
        <taxon>Marvinbryantia</taxon>
    </lineage>
</organism>